<protein>
    <submittedName>
        <fullName evidence="2">Uncharacterized protein</fullName>
    </submittedName>
</protein>
<name>A0AA39DUC3_VITRO</name>
<dbReference type="EMBL" id="JARBHA010000007">
    <property type="protein sequence ID" value="KAJ9697268.1"/>
    <property type="molecule type" value="Genomic_DNA"/>
</dbReference>
<evidence type="ECO:0000256" key="1">
    <source>
        <dbReference type="SAM" id="Coils"/>
    </source>
</evidence>
<dbReference type="PANTHER" id="PTHR47553:SF1">
    <property type="entry name" value="RING_FYVE_PHD ZINC FINGER SUPERFAMILY PROTEIN"/>
    <property type="match status" value="1"/>
</dbReference>
<dbReference type="Proteomes" id="UP001168098">
    <property type="component" value="Unassembled WGS sequence"/>
</dbReference>
<gene>
    <name evidence="2" type="ORF">PVL29_009177</name>
</gene>
<dbReference type="AlphaFoldDB" id="A0AA39DUC3"/>
<feature type="coiled-coil region" evidence="1">
    <location>
        <begin position="529"/>
        <end position="572"/>
    </location>
</feature>
<accession>A0AA39DUC3</accession>
<keyword evidence="1" id="KW-0175">Coiled coil</keyword>
<evidence type="ECO:0000313" key="3">
    <source>
        <dbReference type="Proteomes" id="UP001168098"/>
    </source>
</evidence>
<organism evidence="2 3">
    <name type="scientific">Vitis rotundifolia</name>
    <name type="common">Muscadine grape</name>
    <dbReference type="NCBI Taxonomy" id="103349"/>
    <lineage>
        <taxon>Eukaryota</taxon>
        <taxon>Viridiplantae</taxon>
        <taxon>Streptophyta</taxon>
        <taxon>Embryophyta</taxon>
        <taxon>Tracheophyta</taxon>
        <taxon>Spermatophyta</taxon>
        <taxon>Magnoliopsida</taxon>
        <taxon>eudicotyledons</taxon>
        <taxon>Gunneridae</taxon>
        <taxon>Pentapetalae</taxon>
        <taxon>rosids</taxon>
        <taxon>Vitales</taxon>
        <taxon>Vitaceae</taxon>
        <taxon>Viteae</taxon>
        <taxon>Vitis</taxon>
    </lineage>
</organism>
<proteinExistence type="predicted"/>
<reference evidence="2 3" key="1">
    <citation type="journal article" date="2023" name="BMC Biotechnol.">
        <title>Vitis rotundifolia cv Carlos genome sequencing.</title>
        <authorList>
            <person name="Huff M."/>
            <person name="Hulse-Kemp A."/>
            <person name="Scheffler B."/>
            <person name="Youngblood R."/>
            <person name="Simpson S."/>
            <person name="Babiker E."/>
            <person name="Staton M."/>
        </authorList>
    </citation>
    <scope>NUCLEOTIDE SEQUENCE [LARGE SCALE GENOMIC DNA]</scope>
    <source>
        <tissue evidence="2">Leaf</tissue>
    </source>
</reference>
<dbReference type="PANTHER" id="PTHR47553">
    <property type="entry name" value="MYOSIN-11"/>
    <property type="match status" value="1"/>
</dbReference>
<evidence type="ECO:0000313" key="2">
    <source>
        <dbReference type="EMBL" id="KAJ9697268.1"/>
    </source>
</evidence>
<sequence length="819" mass="91450">MGLAPQHADQSLYGVLVSNIRGTLSQYSHMQVDRSAMQQNPSGSSSFQSNQYAAFLGQPSMEDGNLVSKRCFPRKKWFGQAFSVSHIDGRILELTYMQVYAPTTLAPAYQSTGLECFRSISIPSCFHSLKSLGVYKTKPSKTVATTDEATALVQARVPVIRLAVRDWYLICIQGLMPIFAPFQLTEMPEPSRKEVQIMMQSELNVSKDSETPSFITCGNGKGSQIRKLLRTIKKLINGFERRNQQKLMETGMFVRRLYPYNMQHLKEFEMELETFRSASTHGLCERYSLNHHRKSHNFHLFKLITFLHQAPRPPVTPRGISFNNLSTKPKSTSMRFSNGMEQGVCSPNVAERISTLGAIHCFRTLPKSSSSSEERDSDCFKEISPIDEGYHSSRETEPRKFPSHLNWKFAESSISTTHEEIGSGFNTKKEFDVKIAAGVVKETNLPFVTSRMLLAQEMPSLEVSLIRLLSLALRVRSVFLGMSGMVLMYLLKNKKLMLHLRRREMVYADRKPLISEANLGQAFTSQKNKSSLQQEILAHKRKAVSLKREGKLAEAREELRQAKLLEKNLEEDDPQPSCSRNFGFEGITCQIRSQKGGKPEEGNCFEKNQVKDYIPNSMGIAEKKMHNKDFVGAHPNVHYKCAGPPTTSFSTYPISVPSMSRTGSAKPVASSVQFTPSPSATSVNMCFEQTNAATSSLLVEYPAKQETKTNEEMKVSISGNVPNAKVLEDQACISSNIASEQVQEDQAALTRKAWCTLKSVLTSNLCILVSDSNKMDATLGSMDVIHDGHAFMDDNMVFEALGVVASSIGDSCTGKLQRD</sequence>
<keyword evidence="3" id="KW-1185">Reference proteome</keyword>
<comment type="caution">
    <text evidence="2">The sequence shown here is derived from an EMBL/GenBank/DDBJ whole genome shotgun (WGS) entry which is preliminary data.</text>
</comment>